<dbReference type="EMBL" id="JYDT01000001">
    <property type="protein sequence ID" value="KRY93887.1"/>
    <property type="molecule type" value="Genomic_DNA"/>
</dbReference>
<organism evidence="1 2">
    <name type="scientific">Trichinella pseudospiralis</name>
    <name type="common">Parasitic roundworm</name>
    <dbReference type="NCBI Taxonomy" id="6337"/>
    <lineage>
        <taxon>Eukaryota</taxon>
        <taxon>Metazoa</taxon>
        <taxon>Ecdysozoa</taxon>
        <taxon>Nematoda</taxon>
        <taxon>Enoplea</taxon>
        <taxon>Dorylaimia</taxon>
        <taxon>Trichinellida</taxon>
        <taxon>Trichinellidae</taxon>
        <taxon>Trichinella</taxon>
    </lineage>
</organism>
<keyword evidence="2" id="KW-1185">Reference proteome</keyword>
<evidence type="ECO:0000313" key="2">
    <source>
        <dbReference type="Proteomes" id="UP000054995"/>
    </source>
</evidence>
<evidence type="ECO:0000313" key="1">
    <source>
        <dbReference type="EMBL" id="KRY93887.1"/>
    </source>
</evidence>
<reference evidence="1 2" key="1">
    <citation type="submission" date="2015-01" db="EMBL/GenBank/DDBJ databases">
        <title>Evolution of Trichinella species and genotypes.</title>
        <authorList>
            <person name="Korhonen P.K."/>
            <person name="Edoardo P."/>
            <person name="Giuseppe L.R."/>
            <person name="Gasser R.B."/>
        </authorList>
    </citation>
    <scope>NUCLEOTIDE SEQUENCE [LARGE SCALE GENOMIC DNA]</scope>
    <source>
        <strain evidence="1">ISS470</strain>
    </source>
</reference>
<comment type="caution">
    <text evidence="1">The sequence shown here is derived from an EMBL/GenBank/DDBJ whole genome shotgun (WGS) entry which is preliminary data.</text>
</comment>
<sequence length="73" mass="7804">MTHHQVLFSLKQPTAGTASDQVNLLLDVFFAMKLQIFTGAGLPRTVDNTAGIVEHRLGGPFSPVLLLAVSVES</sequence>
<dbReference type="Proteomes" id="UP000054995">
    <property type="component" value="Unassembled WGS sequence"/>
</dbReference>
<name>A0A0V1G6N9_TRIPS</name>
<gene>
    <name evidence="1" type="ORF">T4D_1554</name>
</gene>
<accession>A0A0V1G6N9</accession>
<protein>
    <submittedName>
        <fullName evidence="1">Uncharacterized protein</fullName>
    </submittedName>
</protein>
<dbReference type="AlphaFoldDB" id="A0A0V1G6N9"/>
<proteinExistence type="predicted"/>